<gene>
    <name evidence="2" type="ordered locus">HNE_1193</name>
</gene>
<reference evidence="2 3" key="1">
    <citation type="journal article" date="2006" name="J. Bacteriol.">
        <title>Comparative genomic evidence for a close relationship between the dimorphic prosthecate bacteria Hyphomonas neptunium and Caulobacter crescentus.</title>
        <authorList>
            <person name="Badger J.H."/>
            <person name="Hoover T.R."/>
            <person name="Brun Y.V."/>
            <person name="Weiner R.M."/>
            <person name="Laub M.T."/>
            <person name="Alexandre G."/>
            <person name="Mrazek J."/>
            <person name="Ren Q."/>
            <person name="Paulsen I.T."/>
            <person name="Nelson K.E."/>
            <person name="Khouri H.M."/>
            <person name="Radune D."/>
            <person name="Sosa J."/>
            <person name="Dodson R.J."/>
            <person name="Sullivan S.A."/>
            <person name="Rosovitz M.J."/>
            <person name="Madupu R."/>
            <person name="Brinkac L.M."/>
            <person name="Durkin A.S."/>
            <person name="Daugherty S.C."/>
            <person name="Kothari S.P."/>
            <person name="Giglio M.G."/>
            <person name="Zhou L."/>
            <person name="Haft D.H."/>
            <person name="Selengut J.D."/>
            <person name="Davidsen T.M."/>
            <person name="Yang Q."/>
            <person name="Zafar N."/>
            <person name="Ward N.L."/>
        </authorList>
    </citation>
    <scope>NUCLEOTIDE SEQUENCE [LARGE SCALE GENOMIC DNA]</scope>
    <source>
        <strain evidence="2 3">ATCC 15444</strain>
    </source>
</reference>
<evidence type="ECO:0000313" key="2">
    <source>
        <dbReference type="EMBL" id="ABI76266.1"/>
    </source>
</evidence>
<dbReference type="EMBL" id="CP000158">
    <property type="protein sequence ID" value="ABI76266.1"/>
    <property type="molecule type" value="Genomic_DNA"/>
</dbReference>
<sequence length="434" mass="48074">MRMVNSMTDLKRLSLTSVAVCAVAASVANAQGSDYYSRDKYTAVLDRPQPEFDPEPVRLGTFRVNSAAELGVSYTDNVYVISANEESGAIGRAGLRASGDTTWSVHSLGFDVSARRNEYFDQGDESNNDLRARLRGRVDVSRSFSIGGSVFVEDRVEPRTDISNIFSSDKPIGVSVQGATVDVNYVNDRVRWTNGLGIRNEDYENGRQIGTGLPIDQSYRDRTVLDGRTRVSYAVSPNFAVFGQGTYEQRDYDAEQIFGGLPRSRDSAGYTVAGGVDFELNSLIRGDVAVGYLKETKDDDFFEEVSGLSFDGRIQWFPTQLTTLTFNGNRRVSDTGLFESPTAIESRAGVRVDHELRRNIVLSARADYLSYEFEEIDRKDEGTDLEVSAIYKMNRRVHFDTFVTRADRDVSGVDVFGDPSYGVTTIGVGVTLFP</sequence>
<dbReference type="KEGG" id="hne:HNE_1193"/>
<dbReference type="eggNOG" id="COG5338">
    <property type="taxonomic scope" value="Bacteria"/>
</dbReference>
<dbReference type="AlphaFoldDB" id="Q0C2Y2"/>
<dbReference type="STRING" id="228405.HNE_1193"/>
<feature type="chain" id="PRO_5004169690" description="Outer membrane beta-barrel protein" evidence="1">
    <location>
        <begin position="31"/>
        <end position="434"/>
    </location>
</feature>
<protein>
    <recommendedName>
        <fullName evidence="4">Outer membrane beta-barrel protein</fullName>
    </recommendedName>
</protein>
<evidence type="ECO:0008006" key="4">
    <source>
        <dbReference type="Google" id="ProtNLM"/>
    </source>
</evidence>
<proteinExistence type="predicted"/>
<accession>Q0C2Y2</accession>
<dbReference type="Proteomes" id="UP000001959">
    <property type="component" value="Chromosome"/>
</dbReference>
<evidence type="ECO:0000256" key="1">
    <source>
        <dbReference type="SAM" id="SignalP"/>
    </source>
</evidence>
<keyword evidence="3" id="KW-1185">Reference proteome</keyword>
<evidence type="ECO:0000313" key="3">
    <source>
        <dbReference type="Proteomes" id="UP000001959"/>
    </source>
</evidence>
<dbReference type="InterPro" id="IPR018759">
    <property type="entry name" value="BBP2_2"/>
</dbReference>
<dbReference type="Pfam" id="PF10082">
    <property type="entry name" value="BBP2_2"/>
    <property type="match status" value="1"/>
</dbReference>
<dbReference type="HOGENOM" id="CLU_049024_0_0_5"/>
<feature type="signal peptide" evidence="1">
    <location>
        <begin position="1"/>
        <end position="30"/>
    </location>
</feature>
<organism evidence="2 3">
    <name type="scientific">Hyphomonas neptunium (strain ATCC 15444)</name>
    <dbReference type="NCBI Taxonomy" id="228405"/>
    <lineage>
        <taxon>Bacteria</taxon>
        <taxon>Pseudomonadati</taxon>
        <taxon>Pseudomonadota</taxon>
        <taxon>Alphaproteobacteria</taxon>
        <taxon>Hyphomonadales</taxon>
        <taxon>Hyphomonadaceae</taxon>
        <taxon>Hyphomonas</taxon>
    </lineage>
</organism>
<keyword evidence="1" id="KW-0732">Signal</keyword>
<name>Q0C2Y2_HYPNA</name>